<keyword evidence="5" id="KW-1185">Reference proteome</keyword>
<evidence type="ECO:0000256" key="1">
    <source>
        <dbReference type="ARBA" id="ARBA00006484"/>
    </source>
</evidence>
<name>A0ABS2VJG4_STRAS</name>
<dbReference type="RefSeq" id="WP_205381468.1">
    <property type="nucleotide sequence ID" value="NZ_JAFFZS010000002.1"/>
</dbReference>
<dbReference type="EMBL" id="JAFFZS010000002">
    <property type="protein sequence ID" value="MBN0043240.1"/>
    <property type="molecule type" value="Genomic_DNA"/>
</dbReference>
<dbReference type="Pfam" id="PF00106">
    <property type="entry name" value="adh_short"/>
    <property type="match status" value="1"/>
</dbReference>
<dbReference type="InterPro" id="IPR002347">
    <property type="entry name" value="SDR_fam"/>
</dbReference>
<sequence length="254" mass="26691">MRTRQGVEMSGTERPGLAVITGGTAGVGLALARQLAERGERVVVCGRDRERLAAADALPGIEAVRCDLSVESEILAMTEQVGARGGIRLLVNNAAVQLGHRPAGPHPAGLLRDVDTEIGTNLTGPVKLTALALPLMSPGALIVNVTSALALAPKRTAPVYCATKAALRSYTTALRYQLADDERGIRVTEAVLPLVDTAMTAGRGSGKISPERAAADLLRGLDRNRPVIRIGKTRALTVLHRLSPTLVARLLRDG</sequence>
<keyword evidence="2" id="KW-0560">Oxidoreductase</keyword>
<evidence type="ECO:0000313" key="5">
    <source>
        <dbReference type="Proteomes" id="UP000788262"/>
    </source>
</evidence>
<comment type="similarity">
    <text evidence="1 3">Belongs to the short-chain dehydrogenases/reductases (SDR) family.</text>
</comment>
<gene>
    <name evidence="4" type="ORF">JS756_03825</name>
</gene>
<evidence type="ECO:0000256" key="3">
    <source>
        <dbReference type="RuleBase" id="RU000363"/>
    </source>
</evidence>
<dbReference type="Gene3D" id="3.40.50.720">
    <property type="entry name" value="NAD(P)-binding Rossmann-like Domain"/>
    <property type="match status" value="1"/>
</dbReference>
<dbReference type="PANTHER" id="PTHR44196:SF1">
    <property type="entry name" value="DEHYDROGENASE_REDUCTASE SDR FAMILY MEMBER 7B"/>
    <property type="match status" value="1"/>
</dbReference>
<evidence type="ECO:0000256" key="2">
    <source>
        <dbReference type="ARBA" id="ARBA00023002"/>
    </source>
</evidence>
<accession>A0ABS2VJG4</accession>
<dbReference type="PROSITE" id="PS00061">
    <property type="entry name" value="ADH_SHORT"/>
    <property type="match status" value="1"/>
</dbReference>
<dbReference type="PRINTS" id="PR00080">
    <property type="entry name" value="SDRFAMILY"/>
</dbReference>
<comment type="caution">
    <text evidence="4">The sequence shown here is derived from an EMBL/GenBank/DDBJ whole genome shotgun (WGS) entry which is preliminary data.</text>
</comment>
<dbReference type="PRINTS" id="PR00081">
    <property type="entry name" value="GDHRDH"/>
</dbReference>
<dbReference type="PANTHER" id="PTHR44196">
    <property type="entry name" value="DEHYDROGENASE/REDUCTASE SDR FAMILY MEMBER 7B"/>
    <property type="match status" value="1"/>
</dbReference>
<reference evidence="4 5" key="1">
    <citation type="submission" date="2021-02" db="EMBL/GenBank/DDBJ databases">
        <title>Whole genome sequencing of Streptomyces actuosus VRA1.</title>
        <authorList>
            <person name="Sen G."/>
            <person name="Sen A."/>
        </authorList>
    </citation>
    <scope>NUCLEOTIDE SEQUENCE [LARGE SCALE GENOMIC DNA]</scope>
    <source>
        <strain evidence="4 5">VRA1</strain>
    </source>
</reference>
<protein>
    <submittedName>
        <fullName evidence="4">SDR family NAD(P)-dependent oxidoreductase</fullName>
    </submittedName>
</protein>
<organism evidence="4 5">
    <name type="scientific">Streptomyces actuosus</name>
    <dbReference type="NCBI Taxonomy" id="1885"/>
    <lineage>
        <taxon>Bacteria</taxon>
        <taxon>Bacillati</taxon>
        <taxon>Actinomycetota</taxon>
        <taxon>Actinomycetes</taxon>
        <taxon>Kitasatosporales</taxon>
        <taxon>Streptomycetaceae</taxon>
        <taxon>Streptomyces</taxon>
    </lineage>
</organism>
<dbReference type="InterPro" id="IPR036291">
    <property type="entry name" value="NAD(P)-bd_dom_sf"/>
</dbReference>
<dbReference type="Proteomes" id="UP000788262">
    <property type="component" value="Unassembled WGS sequence"/>
</dbReference>
<evidence type="ECO:0000313" key="4">
    <source>
        <dbReference type="EMBL" id="MBN0043240.1"/>
    </source>
</evidence>
<dbReference type="InterPro" id="IPR020904">
    <property type="entry name" value="Sc_DH/Rdtase_CS"/>
</dbReference>
<proteinExistence type="inferred from homology"/>
<dbReference type="SUPFAM" id="SSF51735">
    <property type="entry name" value="NAD(P)-binding Rossmann-fold domains"/>
    <property type="match status" value="1"/>
</dbReference>